<reference evidence="2" key="1">
    <citation type="submission" date="2021-06" db="EMBL/GenBank/DDBJ databases">
        <authorList>
            <person name="Kallberg Y."/>
            <person name="Tangrot J."/>
            <person name="Rosling A."/>
        </authorList>
    </citation>
    <scope>NUCLEOTIDE SEQUENCE</scope>
    <source>
        <strain evidence="2">FL966</strain>
    </source>
</reference>
<sequence length="362" mass="41715">MSNTTRSTRPVTRAYAAQHQIKIDPLPPASHHPEPNRRRTRNNDRITLHSNQRRRSTRKQRGLSLQQSRSQSQQRKTTLAQIREKSSSPQQEELEIQYRQLTPYYVREESSQQTSSPQYLQTITESPPYQLHENEPTITSATGVSHDEWFNYNDSPDLTGQNPEEFDSYSRDAPQSQSPDFLSTSTQRTRDEELIEVEFQPEQPQFVEPLEIVRYNGFYFDDYGQQMTRPFQRQQPVPAVADTEGSLIRSSTSYPQIDNVRRNRQQNNSHQPNGTFTSFPQIANVKYDKNPMAHSATVFNPLLQRTKELNTENNSKFVVFMEKVSNVNECSPFSVGNFLEKESSVSSVSIITDVGDPSTFIL</sequence>
<dbReference type="AlphaFoldDB" id="A0A9N8Z7F7"/>
<dbReference type="Proteomes" id="UP000789759">
    <property type="component" value="Unassembled WGS sequence"/>
</dbReference>
<feature type="region of interest" description="Disordered" evidence="1">
    <location>
        <begin position="148"/>
        <end position="189"/>
    </location>
</feature>
<evidence type="ECO:0000313" key="3">
    <source>
        <dbReference type="Proteomes" id="UP000789759"/>
    </source>
</evidence>
<dbReference type="EMBL" id="CAJVQA010000433">
    <property type="protein sequence ID" value="CAG8474266.1"/>
    <property type="molecule type" value="Genomic_DNA"/>
</dbReference>
<feature type="compositionally biased region" description="Basic residues" evidence="1">
    <location>
        <begin position="51"/>
        <end position="61"/>
    </location>
</feature>
<protein>
    <submittedName>
        <fullName evidence="2">14114_t:CDS:1</fullName>
    </submittedName>
</protein>
<feature type="compositionally biased region" description="Basic and acidic residues" evidence="1">
    <location>
        <begin position="31"/>
        <end position="47"/>
    </location>
</feature>
<feature type="region of interest" description="Disordered" evidence="1">
    <location>
        <begin position="1"/>
        <end position="94"/>
    </location>
</feature>
<comment type="caution">
    <text evidence="2">The sequence shown here is derived from an EMBL/GenBank/DDBJ whole genome shotgun (WGS) entry which is preliminary data.</text>
</comment>
<accession>A0A9N8Z7F7</accession>
<organism evidence="2 3">
    <name type="scientific">Cetraspora pellucida</name>
    <dbReference type="NCBI Taxonomy" id="1433469"/>
    <lineage>
        <taxon>Eukaryota</taxon>
        <taxon>Fungi</taxon>
        <taxon>Fungi incertae sedis</taxon>
        <taxon>Mucoromycota</taxon>
        <taxon>Glomeromycotina</taxon>
        <taxon>Glomeromycetes</taxon>
        <taxon>Diversisporales</taxon>
        <taxon>Gigasporaceae</taxon>
        <taxon>Cetraspora</taxon>
    </lineage>
</organism>
<keyword evidence="3" id="KW-1185">Reference proteome</keyword>
<evidence type="ECO:0000256" key="1">
    <source>
        <dbReference type="SAM" id="MobiDB-lite"/>
    </source>
</evidence>
<name>A0A9N8Z7F7_9GLOM</name>
<feature type="compositionally biased region" description="Polar residues" evidence="1">
    <location>
        <begin position="173"/>
        <end position="187"/>
    </location>
</feature>
<feature type="compositionally biased region" description="Polar residues" evidence="1">
    <location>
        <begin position="1"/>
        <end position="10"/>
    </location>
</feature>
<evidence type="ECO:0000313" key="2">
    <source>
        <dbReference type="EMBL" id="CAG8474266.1"/>
    </source>
</evidence>
<feature type="compositionally biased region" description="Low complexity" evidence="1">
    <location>
        <begin position="62"/>
        <end position="76"/>
    </location>
</feature>
<gene>
    <name evidence="2" type="ORF">CPELLU_LOCUS1221</name>
</gene>
<proteinExistence type="predicted"/>
<dbReference type="OrthoDB" id="2402093at2759"/>
<feature type="compositionally biased region" description="Polar residues" evidence="1">
    <location>
        <begin position="152"/>
        <end position="162"/>
    </location>
</feature>